<evidence type="ECO:0000313" key="2">
    <source>
        <dbReference type="Proteomes" id="UP000821845"/>
    </source>
</evidence>
<accession>A0ACB7SIY5</accession>
<dbReference type="Proteomes" id="UP000821845">
    <property type="component" value="Chromosome 4"/>
</dbReference>
<keyword evidence="2" id="KW-1185">Reference proteome</keyword>
<comment type="caution">
    <text evidence="1">The sequence shown here is derived from an EMBL/GenBank/DDBJ whole genome shotgun (WGS) entry which is preliminary data.</text>
</comment>
<proteinExistence type="predicted"/>
<dbReference type="EMBL" id="CM023484">
    <property type="protein sequence ID" value="KAH6933708.1"/>
    <property type="molecule type" value="Genomic_DNA"/>
</dbReference>
<evidence type="ECO:0000313" key="1">
    <source>
        <dbReference type="EMBL" id="KAH6933708.1"/>
    </source>
</evidence>
<name>A0ACB7SIY5_HYAAI</name>
<protein>
    <submittedName>
        <fullName evidence="1">Uncharacterized protein</fullName>
    </submittedName>
</protein>
<sequence>MCTEETTVAGVRFKPGMCVDIPLAGIHHDAEYFPEPEKFNPERFLPENKDNVRPFTYMPFGVGPRNCVAMRLGILQAKASLACLFRKVKLETCPETMSFTSATIRGVSAEALAWCPVDAAMT</sequence>
<reference evidence="1" key="1">
    <citation type="submission" date="2020-05" db="EMBL/GenBank/DDBJ databases">
        <title>Large-scale comparative analyses of tick genomes elucidate their genetic diversity and vector capacities.</title>
        <authorList>
            <person name="Jia N."/>
            <person name="Wang J."/>
            <person name="Shi W."/>
            <person name="Du L."/>
            <person name="Sun Y."/>
            <person name="Zhan W."/>
            <person name="Jiang J."/>
            <person name="Wang Q."/>
            <person name="Zhang B."/>
            <person name="Ji P."/>
            <person name="Sakyi L.B."/>
            <person name="Cui X."/>
            <person name="Yuan T."/>
            <person name="Jiang B."/>
            <person name="Yang W."/>
            <person name="Lam T.T.-Y."/>
            <person name="Chang Q."/>
            <person name="Ding S."/>
            <person name="Wang X."/>
            <person name="Zhu J."/>
            <person name="Ruan X."/>
            <person name="Zhao L."/>
            <person name="Wei J."/>
            <person name="Que T."/>
            <person name="Du C."/>
            <person name="Cheng J."/>
            <person name="Dai P."/>
            <person name="Han X."/>
            <person name="Huang E."/>
            <person name="Gao Y."/>
            <person name="Liu J."/>
            <person name="Shao H."/>
            <person name="Ye R."/>
            <person name="Li L."/>
            <person name="Wei W."/>
            <person name="Wang X."/>
            <person name="Wang C."/>
            <person name="Yang T."/>
            <person name="Huo Q."/>
            <person name="Li W."/>
            <person name="Guo W."/>
            <person name="Chen H."/>
            <person name="Zhou L."/>
            <person name="Ni X."/>
            <person name="Tian J."/>
            <person name="Zhou Y."/>
            <person name="Sheng Y."/>
            <person name="Liu T."/>
            <person name="Pan Y."/>
            <person name="Xia L."/>
            <person name="Li J."/>
            <person name="Zhao F."/>
            <person name="Cao W."/>
        </authorList>
    </citation>
    <scope>NUCLEOTIDE SEQUENCE</scope>
    <source>
        <strain evidence="1">Hyas-2018</strain>
    </source>
</reference>
<gene>
    <name evidence="1" type="ORF">HPB50_017674</name>
</gene>
<organism evidence="1 2">
    <name type="scientific">Hyalomma asiaticum</name>
    <name type="common">Tick</name>
    <dbReference type="NCBI Taxonomy" id="266040"/>
    <lineage>
        <taxon>Eukaryota</taxon>
        <taxon>Metazoa</taxon>
        <taxon>Ecdysozoa</taxon>
        <taxon>Arthropoda</taxon>
        <taxon>Chelicerata</taxon>
        <taxon>Arachnida</taxon>
        <taxon>Acari</taxon>
        <taxon>Parasitiformes</taxon>
        <taxon>Ixodida</taxon>
        <taxon>Ixodoidea</taxon>
        <taxon>Ixodidae</taxon>
        <taxon>Hyalomminae</taxon>
        <taxon>Hyalomma</taxon>
    </lineage>
</organism>